<dbReference type="EMBL" id="FQUY01000017">
    <property type="protein sequence ID" value="SHF28188.1"/>
    <property type="molecule type" value="Genomic_DNA"/>
</dbReference>
<dbReference type="Gene3D" id="3.90.230.10">
    <property type="entry name" value="Creatinase/methionine aminopeptidase superfamily"/>
    <property type="match status" value="1"/>
</dbReference>
<dbReference type="InterPro" id="IPR000587">
    <property type="entry name" value="Creatinase_N"/>
</dbReference>
<keyword evidence="3" id="KW-0031">Aminopeptidase</keyword>
<dbReference type="Pfam" id="PF00557">
    <property type="entry name" value="Peptidase_M24"/>
    <property type="match status" value="1"/>
</dbReference>
<dbReference type="SUPFAM" id="SSF53092">
    <property type="entry name" value="Creatinase/prolidase N-terminal domain"/>
    <property type="match status" value="1"/>
</dbReference>
<reference evidence="4" key="1">
    <citation type="submission" date="2016-11" db="EMBL/GenBank/DDBJ databases">
        <authorList>
            <person name="Varghese N."/>
            <person name="Submissions S."/>
        </authorList>
    </citation>
    <scope>NUCLEOTIDE SEQUENCE [LARGE SCALE GENOMIC DNA]</scope>
    <source>
        <strain evidence="4">DSM 12395</strain>
    </source>
</reference>
<dbReference type="InterPro" id="IPR029149">
    <property type="entry name" value="Creatin/AminoP/Spt16_N"/>
</dbReference>
<dbReference type="SUPFAM" id="SSF55920">
    <property type="entry name" value="Creatinase/aminopeptidase"/>
    <property type="match status" value="1"/>
</dbReference>
<dbReference type="AlphaFoldDB" id="A0A1M5AD32"/>
<dbReference type="PANTHER" id="PTHR46112">
    <property type="entry name" value="AMINOPEPTIDASE"/>
    <property type="match status" value="1"/>
</dbReference>
<dbReference type="Proteomes" id="UP000184148">
    <property type="component" value="Unassembled WGS sequence"/>
</dbReference>
<proteinExistence type="predicted"/>
<keyword evidence="3" id="KW-0645">Protease</keyword>
<evidence type="ECO:0000259" key="2">
    <source>
        <dbReference type="Pfam" id="PF01321"/>
    </source>
</evidence>
<evidence type="ECO:0000313" key="3">
    <source>
        <dbReference type="EMBL" id="SHF28188.1"/>
    </source>
</evidence>
<dbReference type="STRING" id="1121429.SAMN02745133_02240"/>
<dbReference type="Pfam" id="PF01321">
    <property type="entry name" value="Creatinase_N"/>
    <property type="match status" value="1"/>
</dbReference>
<keyword evidence="4" id="KW-1185">Reference proteome</keyword>
<protein>
    <submittedName>
        <fullName evidence="3">Xaa-Pro aminopeptidase</fullName>
    </submittedName>
</protein>
<dbReference type="Gene3D" id="3.40.350.10">
    <property type="entry name" value="Creatinase/prolidase N-terminal domain"/>
    <property type="match status" value="1"/>
</dbReference>
<dbReference type="InterPro" id="IPR050659">
    <property type="entry name" value="Peptidase_M24B"/>
</dbReference>
<dbReference type="InterPro" id="IPR000994">
    <property type="entry name" value="Pept_M24"/>
</dbReference>
<name>A0A1M5AD32_9FIRM</name>
<organism evidence="3 4">
    <name type="scientific">Desulforamulus putei DSM 12395</name>
    <dbReference type="NCBI Taxonomy" id="1121429"/>
    <lineage>
        <taxon>Bacteria</taxon>
        <taxon>Bacillati</taxon>
        <taxon>Bacillota</taxon>
        <taxon>Clostridia</taxon>
        <taxon>Eubacteriales</taxon>
        <taxon>Peptococcaceae</taxon>
        <taxon>Desulforamulus</taxon>
    </lineage>
</organism>
<keyword evidence="3" id="KW-0378">Hydrolase</keyword>
<evidence type="ECO:0000313" key="4">
    <source>
        <dbReference type="Proteomes" id="UP000184148"/>
    </source>
</evidence>
<feature type="domain" description="Creatinase N-terminal" evidence="2">
    <location>
        <begin position="6"/>
        <end position="137"/>
    </location>
</feature>
<dbReference type="PANTHER" id="PTHR46112:SF2">
    <property type="entry name" value="XAA-PRO AMINOPEPTIDASE P-RELATED"/>
    <property type="match status" value="1"/>
</dbReference>
<accession>A0A1M5AD32</accession>
<dbReference type="InterPro" id="IPR036005">
    <property type="entry name" value="Creatinase/aminopeptidase-like"/>
</dbReference>
<sequence>MILKNRIRRTQEAMTQRELDLLLVVGRENLIYFTGLTQIECMAVLIPKEGEACAVTLWLDAAYVQQETGLITYGYLFPKETVASKVVQCIQKYGYDRPRIGFERYYVDFAMYDALRQAFDESNFYGAGDLFYKVRSIKDEQEISYIKEAAAIVCRGVDAAIKAVRPGVTELDLLAEAEYAMLKAGSTGSPFRPQVISGERTLLTHPCSSNKQINSGEIVIIHLGANYQGYCAKMCRTVALGKVPEEQVKVYQLLLEAQQRAIDALRPGVTAGSVDKAAREIIEAAGYQHHYLDYVGYGVGIRQSEFYPIIGKGRTEIIQAGMVVDLLLPTIYRPGIGGPRVTDVILVGDRSNEILTNYPRQLIQL</sequence>
<evidence type="ECO:0000259" key="1">
    <source>
        <dbReference type="Pfam" id="PF00557"/>
    </source>
</evidence>
<gene>
    <name evidence="3" type="ORF">SAMN02745133_02240</name>
</gene>
<feature type="domain" description="Peptidase M24" evidence="1">
    <location>
        <begin position="145"/>
        <end position="348"/>
    </location>
</feature>
<dbReference type="RefSeq" id="WP_238457030.1">
    <property type="nucleotide sequence ID" value="NZ_FQUY01000017.1"/>
</dbReference>
<dbReference type="GO" id="GO:0004177">
    <property type="term" value="F:aminopeptidase activity"/>
    <property type="evidence" value="ECO:0007669"/>
    <property type="project" value="UniProtKB-KW"/>
</dbReference>